<feature type="region of interest" description="Disordered" evidence="1">
    <location>
        <begin position="25"/>
        <end position="60"/>
    </location>
</feature>
<keyword evidence="4" id="KW-1185">Reference proteome</keyword>
<feature type="compositionally biased region" description="Low complexity" evidence="1">
    <location>
        <begin position="25"/>
        <end position="36"/>
    </location>
</feature>
<reference evidence="3" key="1">
    <citation type="submission" date="2021-01" db="EMBL/GenBank/DDBJ databases">
        <title>Genomic Encyclopedia of Type Strains, Phase IV (KMG-IV): sequencing the most valuable type-strain genomes for metagenomic binning, comparative biology and taxonomic classification.</title>
        <authorList>
            <person name="Goeker M."/>
        </authorList>
    </citation>
    <scope>NUCLEOTIDE SEQUENCE</scope>
    <source>
        <strain evidence="3">DSM 21943</strain>
    </source>
</reference>
<feature type="chain" id="PRO_5047289951" evidence="2">
    <location>
        <begin position="23"/>
        <end position="173"/>
    </location>
</feature>
<dbReference type="InterPro" id="IPR019076">
    <property type="entry name" value="Spore_lipoprot_YhcN/YlaJ-like"/>
</dbReference>
<dbReference type="Proteomes" id="UP001179280">
    <property type="component" value="Unassembled WGS sequence"/>
</dbReference>
<keyword evidence="2" id="KW-0732">Signal</keyword>
<sequence length="173" mass="19175">MNKYLKHTVVLSMLSIALVACGNNNDQDMNPDNPSDGVEMDDPNNVEGQGHGMYRDHGNYGDMHMGTSTEVADSVRQLDEVNHAAVIVMGDQAYVAVTMQDESHDVADQVKDRIAEKAKEADSEIKDVHVSANPDFMERLSGYGDRIENGEPISGMADEFKEAMHRMFPTMNR</sequence>
<organism evidence="3 4">
    <name type="scientific">Shouchella xiaoxiensis</name>
    <dbReference type="NCBI Taxonomy" id="766895"/>
    <lineage>
        <taxon>Bacteria</taxon>
        <taxon>Bacillati</taxon>
        <taxon>Bacillota</taxon>
        <taxon>Bacilli</taxon>
        <taxon>Bacillales</taxon>
        <taxon>Bacillaceae</taxon>
        <taxon>Shouchella</taxon>
    </lineage>
</organism>
<evidence type="ECO:0000313" key="3">
    <source>
        <dbReference type="EMBL" id="MBM7837386.1"/>
    </source>
</evidence>
<dbReference type="RefSeq" id="WP_051991496.1">
    <property type="nucleotide sequence ID" value="NZ_JAFBCV010000001.1"/>
</dbReference>
<feature type="signal peptide" evidence="2">
    <location>
        <begin position="1"/>
        <end position="22"/>
    </location>
</feature>
<dbReference type="InterPro" id="IPR014247">
    <property type="entry name" value="Spore_lipoprot_YhcN/YlaJ"/>
</dbReference>
<dbReference type="PROSITE" id="PS51257">
    <property type="entry name" value="PROKAR_LIPOPROTEIN"/>
    <property type="match status" value="1"/>
</dbReference>
<protein>
    <submittedName>
        <fullName evidence="3">YhcN/YlaJ family sporulation lipoprotein</fullName>
    </submittedName>
</protein>
<dbReference type="EMBL" id="JAFBCV010000001">
    <property type="protein sequence ID" value="MBM7837386.1"/>
    <property type="molecule type" value="Genomic_DNA"/>
</dbReference>
<evidence type="ECO:0000313" key="4">
    <source>
        <dbReference type="Proteomes" id="UP001179280"/>
    </source>
</evidence>
<name>A0ABS2SQS1_9BACI</name>
<evidence type="ECO:0000256" key="1">
    <source>
        <dbReference type="SAM" id="MobiDB-lite"/>
    </source>
</evidence>
<dbReference type="Pfam" id="PF09580">
    <property type="entry name" value="Spore_YhcN_YlaJ"/>
    <property type="match status" value="1"/>
</dbReference>
<keyword evidence="3" id="KW-0449">Lipoprotein</keyword>
<gene>
    <name evidence="3" type="ORF">JOC54_000617</name>
</gene>
<accession>A0ABS2SQS1</accession>
<proteinExistence type="predicted"/>
<dbReference type="NCBIfam" id="TIGR02898">
    <property type="entry name" value="spore_YhcN_YlaJ"/>
    <property type="match status" value="1"/>
</dbReference>
<comment type="caution">
    <text evidence="3">The sequence shown here is derived from an EMBL/GenBank/DDBJ whole genome shotgun (WGS) entry which is preliminary data.</text>
</comment>
<evidence type="ECO:0000256" key="2">
    <source>
        <dbReference type="SAM" id="SignalP"/>
    </source>
</evidence>